<evidence type="ECO:0000259" key="3">
    <source>
        <dbReference type="PROSITE" id="PS51898"/>
    </source>
</evidence>
<dbReference type="InterPro" id="IPR052925">
    <property type="entry name" value="Phage_Integrase-like_Recomb"/>
</dbReference>
<dbReference type="PANTHER" id="PTHR34605:SF3">
    <property type="entry name" value="P CELL-TYPE AGGLUTINATION PROTEIN MAP4-LIKE-RELATED"/>
    <property type="match status" value="1"/>
</dbReference>
<dbReference type="KEGG" id="emc:129327586"/>
<dbReference type="PANTHER" id="PTHR34605">
    <property type="entry name" value="PHAGE_INTEGRASE DOMAIN-CONTAINING PROTEIN"/>
    <property type="match status" value="1"/>
</dbReference>
<dbReference type="RefSeq" id="XP_054832315.1">
    <property type="nucleotide sequence ID" value="XM_054976340.1"/>
</dbReference>
<dbReference type="GeneID" id="129327586"/>
<dbReference type="GO" id="GO:0006310">
    <property type="term" value="P:DNA recombination"/>
    <property type="evidence" value="ECO:0007669"/>
    <property type="project" value="UniProtKB-KW"/>
</dbReference>
<dbReference type="Gene3D" id="1.10.443.10">
    <property type="entry name" value="Intergrase catalytic core"/>
    <property type="match status" value="1"/>
</dbReference>
<dbReference type="InterPro" id="IPR002104">
    <property type="entry name" value="Integrase_catalytic"/>
</dbReference>
<proteinExistence type="predicted"/>
<keyword evidence="4" id="KW-1185">Reference proteome</keyword>
<name>A0AA97J646_EUBMA</name>
<gene>
    <name evidence="5" type="primary">LOC129327586</name>
</gene>
<dbReference type="AlphaFoldDB" id="A0AA97J646"/>
<dbReference type="SUPFAM" id="SSF47823">
    <property type="entry name" value="lambda integrase-like, N-terminal domain"/>
    <property type="match status" value="1"/>
</dbReference>
<keyword evidence="1" id="KW-0238">DNA-binding</keyword>
<evidence type="ECO:0000256" key="1">
    <source>
        <dbReference type="ARBA" id="ARBA00023125"/>
    </source>
</evidence>
<dbReference type="Gene3D" id="1.10.150.130">
    <property type="match status" value="1"/>
</dbReference>
<dbReference type="PROSITE" id="PS51898">
    <property type="entry name" value="TYR_RECOMBINASE"/>
    <property type="match status" value="1"/>
</dbReference>
<evidence type="ECO:0000256" key="2">
    <source>
        <dbReference type="ARBA" id="ARBA00023172"/>
    </source>
</evidence>
<sequence length="299" mass="32634">MQGVLSSIAPSTLRAYSAAEQRFWAFAREVGGPTSWPAPQDMVLRYLAYLRALGRAPSTMRGDLAAISFFSKALGFEDPCDCFAARRAVEGWRRLAPPPPDKRRPITLPILREITLRTKDICWSEFEAILFRAAFSLAFFGALRVGELVCASREDTSGRALQVGDVSWGRGGLTINIRRSKTDQLGRGASIFLRPAAIAAVCPVRALEEYLALRPSGPAPLLVHADCSPVSRFQFAAVLRACLAAAGLPQTEFGTHSFRIGAATSASEWGLASSQIQAIGRWRSSAYRTYVRPSRAGRR</sequence>
<evidence type="ECO:0000313" key="5">
    <source>
        <dbReference type="RefSeq" id="XP_054832315.1"/>
    </source>
</evidence>
<keyword evidence="2" id="KW-0233">DNA recombination</keyword>
<feature type="domain" description="Tyr recombinase" evidence="3">
    <location>
        <begin position="103"/>
        <end position="299"/>
    </location>
</feature>
<dbReference type="SUPFAM" id="SSF56349">
    <property type="entry name" value="DNA breaking-rejoining enzymes"/>
    <property type="match status" value="1"/>
</dbReference>
<evidence type="ECO:0000313" key="4">
    <source>
        <dbReference type="Proteomes" id="UP001190640"/>
    </source>
</evidence>
<dbReference type="InterPro" id="IPR011010">
    <property type="entry name" value="DNA_brk_join_enz"/>
</dbReference>
<dbReference type="InterPro" id="IPR010998">
    <property type="entry name" value="Integrase_recombinase_N"/>
</dbReference>
<accession>A0AA97J646</accession>
<dbReference type="GO" id="GO:0003677">
    <property type="term" value="F:DNA binding"/>
    <property type="evidence" value="ECO:0007669"/>
    <property type="project" value="UniProtKB-KW"/>
</dbReference>
<dbReference type="Proteomes" id="UP001190640">
    <property type="component" value="Chromosome 4"/>
</dbReference>
<dbReference type="GO" id="GO:0015074">
    <property type="term" value="P:DNA integration"/>
    <property type="evidence" value="ECO:0007669"/>
    <property type="project" value="InterPro"/>
</dbReference>
<protein>
    <submittedName>
        <fullName evidence="5">Integrase/recombinase xerD homolog</fullName>
    </submittedName>
</protein>
<dbReference type="InterPro" id="IPR013762">
    <property type="entry name" value="Integrase-like_cat_sf"/>
</dbReference>
<reference evidence="5" key="1">
    <citation type="submission" date="2025-08" db="UniProtKB">
        <authorList>
            <consortium name="RefSeq"/>
        </authorList>
    </citation>
    <scope>IDENTIFICATION</scope>
    <source>
        <tissue evidence="5">Blood</tissue>
    </source>
</reference>
<organism evidence="4 5">
    <name type="scientific">Eublepharis macularius</name>
    <name type="common">Leopard gecko</name>
    <name type="synonym">Cyrtodactylus macularius</name>
    <dbReference type="NCBI Taxonomy" id="481883"/>
    <lineage>
        <taxon>Eukaryota</taxon>
        <taxon>Metazoa</taxon>
        <taxon>Chordata</taxon>
        <taxon>Craniata</taxon>
        <taxon>Vertebrata</taxon>
        <taxon>Euteleostomi</taxon>
        <taxon>Lepidosauria</taxon>
        <taxon>Squamata</taxon>
        <taxon>Bifurcata</taxon>
        <taxon>Gekkota</taxon>
        <taxon>Eublepharidae</taxon>
        <taxon>Eublepharinae</taxon>
        <taxon>Eublepharis</taxon>
    </lineage>
</organism>